<dbReference type="Gene3D" id="2.120.10.10">
    <property type="match status" value="2"/>
</dbReference>
<dbReference type="Proteomes" id="UP000800035">
    <property type="component" value="Unassembled WGS sequence"/>
</dbReference>
<dbReference type="PANTHER" id="PTHR38792">
    <property type="entry name" value="BNR/ASP-BOX REPEAT DOMAIN PROTEIN (AFU_ORTHOLOGUE AFUA_7G06430)-RELATED"/>
    <property type="match status" value="1"/>
</dbReference>
<dbReference type="OrthoDB" id="2739686at2759"/>
<organism evidence="2 3">
    <name type="scientific">Byssothecium circinans</name>
    <dbReference type="NCBI Taxonomy" id="147558"/>
    <lineage>
        <taxon>Eukaryota</taxon>
        <taxon>Fungi</taxon>
        <taxon>Dikarya</taxon>
        <taxon>Ascomycota</taxon>
        <taxon>Pezizomycotina</taxon>
        <taxon>Dothideomycetes</taxon>
        <taxon>Pleosporomycetidae</taxon>
        <taxon>Pleosporales</taxon>
        <taxon>Massarineae</taxon>
        <taxon>Massarinaceae</taxon>
        <taxon>Byssothecium</taxon>
    </lineage>
</organism>
<reference evidence="2" key="1">
    <citation type="journal article" date="2020" name="Stud. Mycol.">
        <title>101 Dothideomycetes genomes: a test case for predicting lifestyles and emergence of pathogens.</title>
        <authorList>
            <person name="Haridas S."/>
            <person name="Albert R."/>
            <person name="Binder M."/>
            <person name="Bloem J."/>
            <person name="Labutti K."/>
            <person name="Salamov A."/>
            <person name="Andreopoulos B."/>
            <person name="Baker S."/>
            <person name="Barry K."/>
            <person name="Bills G."/>
            <person name="Bluhm B."/>
            <person name="Cannon C."/>
            <person name="Castanera R."/>
            <person name="Culley D."/>
            <person name="Daum C."/>
            <person name="Ezra D."/>
            <person name="Gonzalez J."/>
            <person name="Henrissat B."/>
            <person name="Kuo A."/>
            <person name="Liang C."/>
            <person name="Lipzen A."/>
            <person name="Lutzoni F."/>
            <person name="Magnuson J."/>
            <person name="Mondo S."/>
            <person name="Nolan M."/>
            <person name="Ohm R."/>
            <person name="Pangilinan J."/>
            <person name="Park H.-J."/>
            <person name="Ramirez L."/>
            <person name="Alfaro M."/>
            <person name="Sun H."/>
            <person name="Tritt A."/>
            <person name="Yoshinaga Y."/>
            <person name="Zwiers L.-H."/>
            <person name="Turgeon B."/>
            <person name="Goodwin S."/>
            <person name="Spatafora J."/>
            <person name="Crous P."/>
            <person name="Grigoriev I."/>
        </authorList>
    </citation>
    <scope>NUCLEOTIDE SEQUENCE</scope>
    <source>
        <strain evidence="2">CBS 675.92</strain>
    </source>
</reference>
<sequence>MHLADGSLLGTYTHWEGSNNTIVTVCSTNNGASWDPLGIVATEVTATRDLDNPYVHQMPNRDILAAFRNHDLGNGRDQKPTYHRITFCTSNDKGKTWRYFSTPIEMPAGPVFTGKDTNARDGMLGVARIADRSPTKIAIFESRDINVSPTHFTVWVVRTTIDGKTWEPKRYPVFTPSGSQAGAPQVIRVGTKLVASFGTNENGGKWPQGAMAVMVSTDGGLSWKDKTIVHANPSMWAGMIALDGKSFLALYETG</sequence>
<dbReference type="AlphaFoldDB" id="A0A6A5UFC0"/>
<proteinExistence type="predicted"/>
<evidence type="ECO:0000313" key="2">
    <source>
        <dbReference type="EMBL" id="KAF1962432.1"/>
    </source>
</evidence>
<dbReference type="CDD" id="cd15482">
    <property type="entry name" value="Sialidase_non-viral"/>
    <property type="match status" value="1"/>
</dbReference>
<evidence type="ECO:0000313" key="3">
    <source>
        <dbReference type="Proteomes" id="UP000800035"/>
    </source>
</evidence>
<name>A0A6A5UFC0_9PLEO</name>
<keyword evidence="3" id="KW-1185">Reference proteome</keyword>
<feature type="domain" description="Sialidase" evidence="1">
    <location>
        <begin position="16"/>
        <end position="234"/>
    </location>
</feature>
<dbReference type="Pfam" id="PF13088">
    <property type="entry name" value="BNR_2"/>
    <property type="match status" value="1"/>
</dbReference>
<dbReference type="SUPFAM" id="SSF50939">
    <property type="entry name" value="Sialidases"/>
    <property type="match status" value="1"/>
</dbReference>
<dbReference type="EMBL" id="ML976979">
    <property type="protein sequence ID" value="KAF1962432.1"/>
    <property type="molecule type" value="Genomic_DNA"/>
</dbReference>
<gene>
    <name evidence="2" type="ORF">CC80DRAFT_588971</name>
</gene>
<dbReference type="InterPro" id="IPR036278">
    <property type="entry name" value="Sialidase_sf"/>
</dbReference>
<dbReference type="PANTHER" id="PTHR38792:SF3">
    <property type="entry name" value="BNR_ASP-BOX REPEAT DOMAIN PROTEIN (AFU_ORTHOLOGUE AFUA_7G06430)-RELATED"/>
    <property type="match status" value="1"/>
</dbReference>
<dbReference type="InterPro" id="IPR011040">
    <property type="entry name" value="Sialidase"/>
</dbReference>
<protein>
    <recommendedName>
        <fullName evidence="1">Sialidase domain-containing protein</fullName>
    </recommendedName>
</protein>
<evidence type="ECO:0000259" key="1">
    <source>
        <dbReference type="Pfam" id="PF13088"/>
    </source>
</evidence>
<accession>A0A6A5UFC0</accession>